<evidence type="ECO:0000259" key="1">
    <source>
        <dbReference type="Pfam" id="PF00534"/>
    </source>
</evidence>
<dbReference type="GO" id="GO:0004373">
    <property type="term" value="F:alpha-1,4-glucan glucosyltransferase (UDP-glucose donor) activity"/>
    <property type="evidence" value="ECO:0007669"/>
    <property type="project" value="UniProtKB-EC"/>
</dbReference>
<dbReference type="Pfam" id="PF13439">
    <property type="entry name" value="Glyco_transf_4"/>
    <property type="match status" value="1"/>
</dbReference>
<accession>A0ABM9B2L0</accession>
<dbReference type="InterPro" id="IPR028098">
    <property type="entry name" value="Glyco_trans_4-like_N"/>
</dbReference>
<keyword evidence="3" id="KW-0808">Transferase</keyword>
<dbReference type="Gene3D" id="3.40.50.2000">
    <property type="entry name" value="Glycogen Phosphorylase B"/>
    <property type="match status" value="2"/>
</dbReference>
<dbReference type="Pfam" id="PF00534">
    <property type="entry name" value="Glycos_transf_1"/>
    <property type="match status" value="1"/>
</dbReference>
<dbReference type="InterPro" id="IPR001296">
    <property type="entry name" value="Glyco_trans_1"/>
</dbReference>
<gene>
    <name evidence="3" type="ORF">LEM8419_02491</name>
</gene>
<dbReference type="SUPFAM" id="SSF53756">
    <property type="entry name" value="UDP-Glycosyltransferase/glycogen phosphorylase"/>
    <property type="match status" value="1"/>
</dbReference>
<reference evidence="3" key="1">
    <citation type="submission" date="2021-12" db="EMBL/GenBank/DDBJ databases">
        <authorList>
            <person name="Rodrigo-Torres L."/>
            <person name="Arahal R. D."/>
            <person name="Lucena T."/>
        </authorList>
    </citation>
    <scope>NUCLEOTIDE SEQUENCE</scope>
    <source>
        <strain evidence="3">CECT 8419</strain>
    </source>
</reference>
<evidence type="ECO:0000313" key="4">
    <source>
        <dbReference type="Proteomes" id="UP000837803"/>
    </source>
</evidence>
<dbReference type="EC" id="2.4.1.11" evidence="3"/>
<sequence>MRLALLAPLEYPLTQPYVGGLERHTVQLARGLAALGHELTLFARPGSEPLPGIQLVTDFTNYGKLLRHLRTADYDLLHNNTINFLPTLLSFRLPYPVVTTLHTPPYRRLLPGALSARVLGGASFVAISRHLARRWQRYTGPCTVIHNGIDPADWSFTSSAPACSALWYGRITPEKAPHLAILAARRAGYRIRLAGPVGDAAYHRDRLLPLLGQDAEYLGHLDQHALLPHMGNAAVGLFTSVWEEPFGLVIPELLACGTPVVGFASGAAPELVTDAVSRLVPVGDVLRLAEAIPQAAGLDRVACRTYAVDHFHVQKMIDAYHALYLRLTA</sequence>
<evidence type="ECO:0000259" key="2">
    <source>
        <dbReference type="Pfam" id="PF13439"/>
    </source>
</evidence>
<keyword evidence="4" id="KW-1185">Reference proteome</keyword>
<proteinExistence type="predicted"/>
<name>A0ABM9B2L0_9BACT</name>
<feature type="domain" description="Glycosyl transferase family 1" evidence="1">
    <location>
        <begin position="166"/>
        <end position="294"/>
    </location>
</feature>
<keyword evidence="3" id="KW-0328">Glycosyltransferase</keyword>
<dbReference type="PANTHER" id="PTHR12526">
    <property type="entry name" value="GLYCOSYLTRANSFERASE"/>
    <property type="match status" value="1"/>
</dbReference>
<protein>
    <submittedName>
        <fullName evidence="3">Glycogen synthase</fullName>
        <ecNumber evidence="3">2.4.1.11</ecNumber>
    </submittedName>
</protein>
<dbReference type="PANTHER" id="PTHR12526:SF595">
    <property type="entry name" value="BLL5217 PROTEIN"/>
    <property type="match status" value="1"/>
</dbReference>
<dbReference type="EMBL" id="CAKLPZ010000003">
    <property type="protein sequence ID" value="CAH1001588.1"/>
    <property type="molecule type" value="Genomic_DNA"/>
</dbReference>
<organism evidence="3 4">
    <name type="scientific">Neolewinella maritima</name>
    <dbReference type="NCBI Taxonomy" id="1383882"/>
    <lineage>
        <taxon>Bacteria</taxon>
        <taxon>Pseudomonadati</taxon>
        <taxon>Bacteroidota</taxon>
        <taxon>Saprospiria</taxon>
        <taxon>Saprospirales</taxon>
        <taxon>Lewinellaceae</taxon>
        <taxon>Neolewinella</taxon>
    </lineage>
</organism>
<dbReference type="RefSeq" id="WP_238751437.1">
    <property type="nucleotide sequence ID" value="NZ_CAKLPZ010000003.1"/>
</dbReference>
<comment type="caution">
    <text evidence="3">The sequence shown here is derived from an EMBL/GenBank/DDBJ whole genome shotgun (WGS) entry which is preliminary data.</text>
</comment>
<dbReference type="Proteomes" id="UP000837803">
    <property type="component" value="Unassembled WGS sequence"/>
</dbReference>
<evidence type="ECO:0000313" key="3">
    <source>
        <dbReference type="EMBL" id="CAH1001588.1"/>
    </source>
</evidence>
<feature type="domain" description="Glycosyltransferase subfamily 4-like N-terminal" evidence="2">
    <location>
        <begin position="18"/>
        <end position="152"/>
    </location>
</feature>